<keyword evidence="1" id="KW-0812">Transmembrane</keyword>
<dbReference type="RefSeq" id="WP_091546759.1">
    <property type="nucleotide sequence ID" value="NZ_FONY01000025.1"/>
</dbReference>
<dbReference type="InterPro" id="IPR036691">
    <property type="entry name" value="Endo/exonu/phosph_ase_sf"/>
</dbReference>
<feature type="domain" description="Endonuclease/exonuclease/phosphatase" evidence="2">
    <location>
        <begin position="59"/>
        <end position="328"/>
    </location>
</feature>
<gene>
    <name evidence="3" type="ORF">SAMN04488541_102530</name>
</gene>
<keyword evidence="3" id="KW-0540">Nuclease</keyword>
<accession>A0A1I2HRP8</accession>
<reference evidence="3 4" key="1">
    <citation type="submission" date="2016-10" db="EMBL/GenBank/DDBJ databases">
        <authorList>
            <person name="de Groot N.N."/>
        </authorList>
    </citation>
    <scope>NUCLEOTIDE SEQUENCE [LARGE SCALE GENOMIC DNA]</scope>
    <source>
        <strain>GEY</strain>
        <strain evidence="4">DSM 9560</strain>
    </source>
</reference>
<keyword evidence="1" id="KW-1133">Transmembrane helix</keyword>
<sequence length="339" mass="39071">MIRKFFYFILILLCAGAGGLVAFFYWGSSPKLSSNQYLANKSYPNASPLPSDSVFTIITYNIGYLSGMTNNKVADRTQEFLYQNLAYVIQTFKQIQPDIVTYQEIDYGGDRSFDINQSEKIAQTLGFAYQLDAINWDKVYVPFPYSWNPTYHFGRVLSGQSLHTHFPVLTHERLVLERTNLPFYEQAFYIDRLAQVVKLKIRDREVVIINVHLEAFDAPTRMKHGKVVTELFERYAKYYPVILLGDFNSPAPTEASRQNSDYEPTIDEILKITNLKSAVAPEHFGKKEFLTYPADNPTIQIDYIFYTSDKIECLASRVVTEVKTASDHLPVLMKFRFLD</sequence>
<proteinExistence type="predicted"/>
<dbReference type="PANTHER" id="PTHR14859:SF1">
    <property type="entry name" value="PGAP2-INTERACTING PROTEIN"/>
    <property type="match status" value="1"/>
</dbReference>
<evidence type="ECO:0000313" key="4">
    <source>
        <dbReference type="Proteomes" id="UP000199513"/>
    </source>
</evidence>
<keyword evidence="4" id="KW-1185">Reference proteome</keyword>
<dbReference type="STRING" id="1003.SAMN04488541_102530"/>
<dbReference type="InterPro" id="IPR051916">
    <property type="entry name" value="GPI-anchor_lipid_remodeler"/>
</dbReference>
<dbReference type="EMBL" id="FONY01000025">
    <property type="protein sequence ID" value="SFF31386.1"/>
    <property type="molecule type" value="Genomic_DNA"/>
</dbReference>
<keyword evidence="3" id="KW-0269">Exonuclease</keyword>
<keyword evidence="3" id="KW-0255">Endonuclease</keyword>
<dbReference type="Pfam" id="PF03372">
    <property type="entry name" value="Exo_endo_phos"/>
    <property type="match status" value="1"/>
</dbReference>
<keyword evidence="3" id="KW-0378">Hydrolase</keyword>
<evidence type="ECO:0000259" key="2">
    <source>
        <dbReference type="Pfam" id="PF03372"/>
    </source>
</evidence>
<dbReference type="SUPFAM" id="SSF56219">
    <property type="entry name" value="DNase I-like"/>
    <property type="match status" value="1"/>
</dbReference>
<protein>
    <submittedName>
        <fullName evidence="3">Metal-dependent hydrolase, endonuclease/exonuclease/phosphatase family</fullName>
    </submittedName>
</protein>
<dbReference type="GO" id="GO:0004519">
    <property type="term" value="F:endonuclease activity"/>
    <property type="evidence" value="ECO:0007669"/>
    <property type="project" value="UniProtKB-KW"/>
</dbReference>
<dbReference type="OrthoDB" id="5447300at2"/>
<dbReference type="GO" id="GO:0016020">
    <property type="term" value="C:membrane"/>
    <property type="evidence" value="ECO:0007669"/>
    <property type="project" value="GOC"/>
</dbReference>
<dbReference type="AlphaFoldDB" id="A0A1I2HRP8"/>
<dbReference type="PANTHER" id="PTHR14859">
    <property type="entry name" value="CALCOFLUOR WHITE HYPERSENSITIVE PROTEIN PRECURSOR"/>
    <property type="match status" value="1"/>
</dbReference>
<dbReference type="Proteomes" id="UP000199513">
    <property type="component" value="Unassembled WGS sequence"/>
</dbReference>
<name>A0A1I2HRP8_9BACT</name>
<dbReference type="GO" id="GO:0006506">
    <property type="term" value="P:GPI anchor biosynthetic process"/>
    <property type="evidence" value="ECO:0007669"/>
    <property type="project" value="TreeGrafter"/>
</dbReference>
<dbReference type="Gene3D" id="3.60.10.10">
    <property type="entry name" value="Endonuclease/exonuclease/phosphatase"/>
    <property type="match status" value="1"/>
</dbReference>
<evidence type="ECO:0000313" key="3">
    <source>
        <dbReference type="EMBL" id="SFF31386.1"/>
    </source>
</evidence>
<keyword evidence="1" id="KW-0472">Membrane</keyword>
<evidence type="ECO:0000256" key="1">
    <source>
        <dbReference type="SAM" id="Phobius"/>
    </source>
</evidence>
<feature type="transmembrane region" description="Helical" evidence="1">
    <location>
        <begin position="5"/>
        <end position="26"/>
    </location>
</feature>
<dbReference type="GO" id="GO:0004527">
    <property type="term" value="F:exonuclease activity"/>
    <property type="evidence" value="ECO:0007669"/>
    <property type="project" value="UniProtKB-KW"/>
</dbReference>
<dbReference type="InterPro" id="IPR005135">
    <property type="entry name" value="Endo/exonuclease/phosphatase"/>
</dbReference>
<organism evidence="3 4">
    <name type="scientific">Thermoflexibacter ruber</name>
    <dbReference type="NCBI Taxonomy" id="1003"/>
    <lineage>
        <taxon>Bacteria</taxon>
        <taxon>Pseudomonadati</taxon>
        <taxon>Bacteroidota</taxon>
        <taxon>Cytophagia</taxon>
        <taxon>Cytophagales</taxon>
        <taxon>Thermoflexibacteraceae</taxon>
        <taxon>Thermoflexibacter</taxon>
    </lineage>
</organism>